<comment type="caution">
    <text evidence="1">The sequence shown here is derived from an EMBL/GenBank/DDBJ whole genome shotgun (WGS) entry which is preliminary data.</text>
</comment>
<dbReference type="EMBL" id="JAGQLG010000028">
    <property type="protein sequence ID" value="MCA9381943.1"/>
    <property type="molecule type" value="Genomic_DNA"/>
</dbReference>
<name>A0A955RHN9_9BACT</name>
<gene>
    <name evidence="1" type="ORF">KC660_00875</name>
</gene>
<sequence>MATTTADNAVTAIRQEVQGAFITVHAHLSDILDHRDQLAPDYVITEAEVRSGLDLLTQVLTLRVRQLAGEVADIQSPLIQDQIREGIDATSGTIQVRYTKENAPAIAESFASLQPEVAITGVERAGDALSHGIQELNRNISGVQWEVFLENEVFGTWDNKPSSKDPIQASKEVAAISGLLSQIGTAELTREDVVTHARDILANDSPHKAILMKALTLKAFIAGGYRVDIELPDENGTYRPWGGPDGRNELTEAVQASLREHGALELLC</sequence>
<dbReference type="Proteomes" id="UP000782843">
    <property type="component" value="Unassembled WGS sequence"/>
</dbReference>
<reference evidence="1" key="2">
    <citation type="journal article" date="2021" name="Microbiome">
        <title>Successional dynamics and alternative stable states in a saline activated sludge microbial community over 9 years.</title>
        <authorList>
            <person name="Wang Y."/>
            <person name="Ye J."/>
            <person name="Ju F."/>
            <person name="Liu L."/>
            <person name="Boyd J.A."/>
            <person name="Deng Y."/>
            <person name="Parks D.H."/>
            <person name="Jiang X."/>
            <person name="Yin X."/>
            <person name="Woodcroft B.J."/>
            <person name="Tyson G.W."/>
            <person name="Hugenholtz P."/>
            <person name="Polz M.F."/>
            <person name="Zhang T."/>
        </authorList>
    </citation>
    <scope>NUCLEOTIDE SEQUENCE</scope>
    <source>
        <strain evidence="1">HKST-UBA10</strain>
    </source>
</reference>
<accession>A0A955RHN9</accession>
<organism evidence="1 2">
    <name type="scientific">Candidatus Dojkabacteria bacterium</name>
    <dbReference type="NCBI Taxonomy" id="2099670"/>
    <lineage>
        <taxon>Bacteria</taxon>
        <taxon>Candidatus Dojkabacteria</taxon>
    </lineage>
</organism>
<feature type="non-terminal residue" evidence="1">
    <location>
        <position position="268"/>
    </location>
</feature>
<evidence type="ECO:0000313" key="1">
    <source>
        <dbReference type="EMBL" id="MCA9381943.1"/>
    </source>
</evidence>
<reference evidence="1" key="1">
    <citation type="submission" date="2020-04" db="EMBL/GenBank/DDBJ databases">
        <authorList>
            <person name="Zhang T."/>
        </authorList>
    </citation>
    <scope>NUCLEOTIDE SEQUENCE</scope>
    <source>
        <strain evidence="1">HKST-UBA10</strain>
    </source>
</reference>
<protein>
    <submittedName>
        <fullName evidence="1">Uncharacterized protein</fullName>
    </submittedName>
</protein>
<proteinExistence type="predicted"/>
<evidence type="ECO:0000313" key="2">
    <source>
        <dbReference type="Proteomes" id="UP000782843"/>
    </source>
</evidence>
<dbReference type="AlphaFoldDB" id="A0A955RHN9"/>